<accession>A0A109JSK7</accession>
<dbReference type="Pfam" id="PF01081">
    <property type="entry name" value="Aldolase"/>
    <property type="match status" value="1"/>
</dbReference>
<comment type="pathway">
    <text evidence="1">Carbohydrate acid metabolism.</text>
</comment>
<evidence type="ECO:0000256" key="4">
    <source>
        <dbReference type="ARBA" id="ARBA00023239"/>
    </source>
</evidence>
<keyword evidence="4 6" id="KW-0456">Lyase</keyword>
<protein>
    <submittedName>
        <fullName evidence="6">2-dehydro-3-deoxy-6-phosphogalactonate aldolase</fullName>
        <ecNumber evidence="6">4.1.2.21</ecNumber>
    </submittedName>
</protein>
<proteinExistence type="inferred from homology"/>
<reference evidence="6 7" key="1">
    <citation type="submission" date="2015-11" db="EMBL/GenBank/DDBJ databases">
        <title>Draft Genome Sequence of the Strain BR 10303 (Bradyrhizobium sp.) isolated from nodules of Centrolobium paraense.</title>
        <authorList>
            <person name="Zelli J.E."/>
            <person name="Simoes-Araujo J.L."/>
            <person name="Barauna A.C."/>
            <person name="Silva K."/>
        </authorList>
    </citation>
    <scope>NUCLEOTIDE SEQUENCE [LARGE SCALE GENOMIC DNA]</scope>
    <source>
        <strain evidence="6 7">BR 10303</strain>
    </source>
</reference>
<dbReference type="NCBIfam" id="NF006600">
    <property type="entry name" value="PRK09140.1"/>
    <property type="match status" value="1"/>
</dbReference>
<dbReference type="GO" id="GO:0008674">
    <property type="term" value="F:2-dehydro-3-deoxy-6-phosphogalactonate aldolase activity"/>
    <property type="evidence" value="ECO:0007669"/>
    <property type="project" value="UniProtKB-EC"/>
</dbReference>
<dbReference type="EMBL" id="LNCU01000072">
    <property type="protein sequence ID" value="KWV54316.1"/>
    <property type="molecule type" value="Genomic_DNA"/>
</dbReference>
<dbReference type="EC" id="4.1.2.21" evidence="6"/>
<dbReference type="PROSITE" id="PS00160">
    <property type="entry name" value="ALDOLASE_KDPG_KHG_2"/>
    <property type="match status" value="1"/>
</dbReference>
<evidence type="ECO:0000256" key="5">
    <source>
        <dbReference type="ARBA" id="ARBA00023277"/>
    </source>
</evidence>
<keyword evidence="5" id="KW-0119">Carbohydrate metabolism</keyword>
<dbReference type="Gene3D" id="3.20.20.70">
    <property type="entry name" value="Aldolase class I"/>
    <property type="match status" value="1"/>
</dbReference>
<organism evidence="6 7">
    <name type="scientific">Bradyrhizobium macuxiense</name>
    <dbReference type="NCBI Taxonomy" id="1755647"/>
    <lineage>
        <taxon>Bacteria</taxon>
        <taxon>Pseudomonadati</taxon>
        <taxon>Pseudomonadota</taxon>
        <taxon>Alphaproteobacteria</taxon>
        <taxon>Hyphomicrobiales</taxon>
        <taxon>Nitrobacteraceae</taxon>
        <taxon>Bradyrhizobium</taxon>
    </lineage>
</organism>
<keyword evidence="7" id="KW-1185">Reference proteome</keyword>
<evidence type="ECO:0000313" key="7">
    <source>
        <dbReference type="Proteomes" id="UP000057737"/>
    </source>
</evidence>
<evidence type="ECO:0000256" key="3">
    <source>
        <dbReference type="ARBA" id="ARBA00011233"/>
    </source>
</evidence>
<dbReference type="Proteomes" id="UP000057737">
    <property type="component" value="Unassembled WGS sequence"/>
</dbReference>
<dbReference type="InterPro" id="IPR031338">
    <property type="entry name" value="KDPG/KHG_AS_2"/>
</dbReference>
<sequence>MSIPFPPMKSPLVAILRGVKPDEADAIVSALIEAGMTAIEIPLNSPEPFRSIEIAVKRAPADVLIGAGTVLTADDVDRLHGVGGRLMVSPNVDVDVLARANERAMVTMPGVFSPTEALLAAKAGASSLKFFPASVLGAAGITAIRAVLPPKLMIAAVGGVSDANFGGYVKAGIRAFGLGSSLYKPGMTAADITVRAKATIAAYDRAVQDTGE</sequence>
<evidence type="ECO:0000256" key="2">
    <source>
        <dbReference type="ARBA" id="ARBA00006906"/>
    </source>
</evidence>
<dbReference type="OrthoDB" id="7204076at2"/>
<dbReference type="AlphaFoldDB" id="A0A109JSK7"/>
<dbReference type="InterPro" id="IPR013785">
    <property type="entry name" value="Aldolase_TIM"/>
</dbReference>
<comment type="similarity">
    <text evidence="2">Belongs to the KHG/KDPG aldolase family.</text>
</comment>
<dbReference type="InterPro" id="IPR000887">
    <property type="entry name" value="Aldlse_KDPG_KHG"/>
</dbReference>
<evidence type="ECO:0000256" key="1">
    <source>
        <dbReference type="ARBA" id="ARBA00004761"/>
    </source>
</evidence>
<gene>
    <name evidence="6" type="ORF">AS156_00890</name>
</gene>
<name>A0A109JSK7_9BRAD</name>
<comment type="subunit">
    <text evidence="3">Homotrimer.</text>
</comment>
<comment type="caution">
    <text evidence="6">The sequence shown here is derived from an EMBL/GenBank/DDBJ whole genome shotgun (WGS) entry which is preliminary data.</text>
</comment>
<dbReference type="PANTHER" id="PTHR30246">
    <property type="entry name" value="2-KETO-3-DEOXY-6-PHOSPHOGLUCONATE ALDOLASE"/>
    <property type="match status" value="1"/>
</dbReference>
<evidence type="ECO:0000313" key="6">
    <source>
        <dbReference type="EMBL" id="KWV54316.1"/>
    </source>
</evidence>
<dbReference type="SUPFAM" id="SSF51569">
    <property type="entry name" value="Aldolase"/>
    <property type="match status" value="1"/>
</dbReference>
<dbReference type="CDD" id="cd00452">
    <property type="entry name" value="KDPG_aldolase"/>
    <property type="match status" value="1"/>
</dbReference>
<dbReference type="RefSeq" id="WP_066508167.1">
    <property type="nucleotide sequence ID" value="NZ_LNCU01000072.1"/>
</dbReference>
<dbReference type="PANTHER" id="PTHR30246:SF1">
    <property type="entry name" value="2-DEHYDRO-3-DEOXY-6-PHOSPHOGALACTONATE ALDOLASE-RELATED"/>
    <property type="match status" value="1"/>
</dbReference>